<proteinExistence type="predicted"/>
<comment type="caution">
    <text evidence="2">The sequence shown here is derived from an EMBL/GenBank/DDBJ whole genome shotgun (WGS) entry which is preliminary data.</text>
</comment>
<reference evidence="2 3" key="1">
    <citation type="submission" date="2016-09" db="EMBL/GenBank/DDBJ databases">
        <title>The draft genome of Dichanthelium oligosanthes: A C3 panicoid grass species.</title>
        <authorList>
            <person name="Studer A.J."/>
            <person name="Schnable J.C."/>
            <person name="Brutnell T.P."/>
        </authorList>
    </citation>
    <scope>NUCLEOTIDE SEQUENCE [LARGE SCALE GENOMIC DNA]</scope>
    <source>
        <strain evidence="3">cv. Kellogg 1175</strain>
        <tissue evidence="2">Leaf</tissue>
    </source>
</reference>
<accession>A0A1E5WIZ6</accession>
<sequence>MVVDTWNNREQHRSVIASILAEIQERAASFSSFSLVYVKRGANWLAHLCAQHASRYRVDCTWGPQPPPLLRQSLHQFDCNPYD</sequence>
<feature type="domain" description="RNase H type-1" evidence="1">
    <location>
        <begin position="1"/>
        <end position="53"/>
    </location>
</feature>
<dbReference type="GO" id="GO:0004523">
    <property type="term" value="F:RNA-DNA hybrid ribonuclease activity"/>
    <property type="evidence" value="ECO:0007669"/>
    <property type="project" value="InterPro"/>
</dbReference>
<organism evidence="2 3">
    <name type="scientific">Dichanthelium oligosanthes</name>
    <dbReference type="NCBI Taxonomy" id="888268"/>
    <lineage>
        <taxon>Eukaryota</taxon>
        <taxon>Viridiplantae</taxon>
        <taxon>Streptophyta</taxon>
        <taxon>Embryophyta</taxon>
        <taxon>Tracheophyta</taxon>
        <taxon>Spermatophyta</taxon>
        <taxon>Magnoliopsida</taxon>
        <taxon>Liliopsida</taxon>
        <taxon>Poales</taxon>
        <taxon>Poaceae</taxon>
        <taxon>PACMAD clade</taxon>
        <taxon>Panicoideae</taxon>
        <taxon>Panicodae</taxon>
        <taxon>Paniceae</taxon>
        <taxon>Dichantheliinae</taxon>
        <taxon>Dichanthelium</taxon>
    </lineage>
</organism>
<gene>
    <name evidence="2" type="ORF">BAE44_0001594</name>
</gene>
<name>A0A1E5WIZ6_9POAL</name>
<keyword evidence="3" id="KW-1185">Reference proteome</keyword>
<evidence type="ECO:0000259" key="1">
    <source>
        <dbReference type="Pfam" id="PF13456"/>
    </source>
</evidence>
<protein>
    <recommendedName>
        <fullName evidence="1">RNase H type-1 domain-containing protein</fullName>
    </recommendedName>
</protein>
<dbReference type="Pfam" id="PF13456">
    <property type="entry name" value="RVT_3"/>
    <property type="match status" value="1"/>
</dbReference>
<evidence type="ECO:0000313" key="3">
    <source>
        <dbReference type="Proteomes" id="UP000095767"/>
    </source>
</evidence>
<dbReference type="GO" id="GO:0003676">
    <property type="term" value="F:nucleic acid binding"/>
    <property type="evidence" value="ECO:0007669"/>
    <property type="project" value="InterPro"/>
</dbReference>
<evidence type="ECO:0000313" key="2">
    <source>
        <dbReference type="EMBL" id="OEL37386.1"/>
    </source>
</evidence>
<dbReference type="EMBL" id="LWDX02005817">
    <property type="protein sequence ID" value="OEL37386.1"/>
    <property type="molecule type" value="Genomic_DNA"/>
</dbReference>
<dbReference type="InterPro" id="IPR002156">
    <property type="entry name" value="RNaseH_domain"/>
</dbReference>
<dbReference type="AlphaFoldDB" id="A0A1E5WIZ6"/>
<dbReference type="Proteomes" id="UP000095767">
    <property type="component" value="Unassembled WGS sequence"/>
</dbReference>